<organism evidence="2 3">
    <name type="scientific">Nomascus leucogenys</name>
    <name type="common">Northern white-cheeked gibbon</name>
    <name type="synonym">Hylobates leucogenys</name>
    <dbReference type="NCBI Taxonomy" id="61853"/>
    <lineage>
        <taxon>Eukaryota</taxon>
        <taxon>Metazoa</taxon>
        <taxon>Chordata</taxon>
        <taxon>Craniata</taxon>
        <taxon>Vertebrata</taxon>
        <taxon>Euteleostomi</taxon>
        <taxon>Mammalia</taxon>
        <taxon>Eutheria</taxon>
        <taxon>Euarchontoglires</taxon>
        <taxon>Primates</taxon>
        <taxon>Haplorrhini</taxon>
        <taxon>Catarrhini</taxon>
        <taxon>Hylobatidae</taxon>
        <taxon>Nomascus</taxon>
    </lineage>
</organism>
<dbReference type="Ensembl" id="ENSNLET00000039577.1">
    <property type="protein sequence ID" value="ENSNLEP00000048414.1"/>
    <property type="gene ID" value="ENSNLEG00000031801.1"/>
</dbReference>
<feature type="compositionally biased region" description="Polar residues" evidence="1">
    <location>
        <begin position="67"/>
        <end position="81"/>
    </location>
</feature>
<name>A0A2I3HXT9_NOMLE</name>
<dbReference type="GeneTree" id="ENSGT00910000147389"/>
<dbReference type="InParanoid" id="A0A2I3HXT9"/>
<dbReference type="AlphaFoldDB" id="A0A2I3HXT9"/>
<accession>A0A2I3HXT9</accession>
<evidence type="ECO:0000313" key="3">
    <source>
        <dbReference type="Proteomes" id="UP000001073"/>
    </source>
</evidence>
<feature type="compositionally biased region" description="Basic residues" evidence="1">
    <location>
        <begin position="84"/>
        <end position="94"/>
    </location>
</feature>
<reference evidence="2" key="2">
    <citation type="submission" date="2025-08" db="UniProtKB">
        <authorList>
            <consortium name="Ensembl"/>
        </authorList>
    </citation>
    <scope>IDENTIFICATION</scope>
</reference>
<reference evidence="2 3" key="1">
    <citation type="submission" date="2012-10" db="EMBL/GenBank/DDBJ databases">
        <authorList>
            <consortium name="Gibbon Genome Sequencing Consortium"/>
        </authorList>
    </citation>
    <scope>NUCLEOTIDE SEQUENCE [LARGE SCALE GENOMIC DNA]</scope>
</reference>
<protein>
    <submittedName>
        <fullName evidence="2">Uncharacterized protein</fullName>
    </submittedName>
</protein>
<evidence type="ECO:0000256" key="1">
    <source>
        <dbReference type="SAM" id="MobiDB-lite"/>
    </source>
</evidence>
<dbReference type="Proteomes" id="UP000001073">
    <property type="component" value="Chromosome 5"/>
</dbReference>
<reference evidence="2" key="3">
    <citation type="submission" date="2025-09" db="UniProtKB">
        <authorList>
            <consortium name="Ensembl"/>
        </authorList>
    </citation>
    <scope>IDENTIFICATION</scope>
</reference>
<feature type="region of interest" description="Disordered" evidence="1">
    <location>
        <begin position="49"/>
        <end position="102"/>
    </location>
</feature>
<dbReference type="OMA" id="PFGFHIC"/>
<dbReference type="EMBL" id="ADFV01086115">
    <property type="status" value="NOT_ANNOTATED_CDS"/>
    <property type="molecule type" value="Genomic_DNA"/>
</dbReference>
<sequence length="102" mass="10897">MSAWNGDLQQQERLVHACRGWYGLCLAPQRPGPTEGGVAPWSQGMAPIVRPVPSSPPPATLSLPVHSVTSCPQAPRRQSGSHPHPVHPRTHSASRTRSTQAG</sequence>
<proteinExistence type="predicted"/>
<keyword evidence="3" id="KW-1185">Reference proteome</keyword>
<evidence type="ECO:0000313" key="2">
    <source>
        <dbReference type="Ensembl" id="ENSNLEP00000048414.1"/>
    </source>
</evidence>